<keyword evidence="3" id="KW-1185">Reference proteome</keyword>
<gene>
    <name evidence="2" type="ORF">PCOR1329_LOCUS28196</name>
</gene>
<feature type="non-terminal residue" evidence="2">
    <location>
        <position position="212"/>
    </location>
</feature>
<evidence type="ECO:0000256" key="1">
    <source>
        <dbReference type="SAM" id="MobiDB-lite"/>
    </source>
</evidence>
<proteinExistence type="predicted"/>
<name>A0ABN9SB33_9DINO</name>
<comment type="caution">
    <text evidence="2">The sequence shown here is derived from an EMBL/GenBank/DDBJ whole genome shotgun (WGS) entry which is preliminary data.</text>
</comment>
<dbReference type="EMBL" id="CAUYUJ010010357">
    <property type="protein sequence ID" value="CAK0829172.1"/>
    <property type="molecule type" value="Genomic_DNA"/>
</dbReference>
<evidence type="ECO:0000313" key="3">
    <source>
        <dbReference type="Proteomes" id="UP001189429"/>
    </source>
</evidence>
<feature type="non-terminal residue" evidence="2">
    <location>
        <position position="1"/>
    </location>
</feature>
<evidence type="ECO:0008006" key="4">
    <source>
        <dbReference type="Google" id="ProtNLM"/>
    </source>
</evidence>
<sequence>RGADNVAAWLGRCVDYVYGLLFYPPFADHFARVIDYKGGSRERLRRREAEDICVAGYYGSAISRGRLRQERLGALPAPTSEIVKLLVKLSKQRYDMLNWRPDPSRVPIDLRDRFLSWGGRGGSEMRGRDMIRVPAPNAQIANRVAARGFTVDDLELDPNSSQGACPPNETEVHQQPGTHAGDYPFPTDSDSATMEEMQAGNVQALPPPAICE</sequence>
<organism evidence="2 3">
    <name type="scientific">Prorocentrum cordatum</name>
    <dbReference type="NCBI Taxonomy" id="2364126"/>
    <lineage>
        <taxon>Eukaryota</taxon>
        <taxon>Sar</taxon>
        <taxon>Alveolata</taxon>
        <taxon>Dinophyceae</taxon>
        <taxon>Prorocentrales</taxon>
        <taxon>Prorocentraceae</taxon>
        <taxon>Prorocentrum</taxon>
    </lineage>
</organism>
<protein>
    <recommendedName>
        <fullName evidence="4">Pre-mRNA-splicing factor 38</fullName>
    </recommendedName>
</protein>
<reference evidence="2" key="1">
    <citation type="submission" date="2023-10" db="EMBL/GenBank/DDBJ databases">
        <authorList>
            <person name="Chen Y."/>
            <person name="Shah S."/>
            <person name="Dougan E. K."/>
            <person name="Thang M."/>
            <person name="Chan C."/>
        </authorList>
    </citation>
    <scope>NUCLEOTIDE SEQUENCE [LARGE SCALE GENOMIC DNA]</scope>
</reference>
<feature type="region of interest" description="Disordered" evidence="1">
    <location>
        <begin position="154"/>
        <end position="212"/>
    </location>
</feature>
<accession>A0ABN9SB33</accession>
<evidence type="ECO:0000313" key="2">
    <source>
        <dbReference type="EMBL" id="CAK0829172.1"/>
    </source>
</evidence>
<dbReference type="Proteomes" id="UP001189429">
    <property type="component" value="Unassembled WGS sequence"/>
</dbReference>